<organism evidence="1 2">
    <name type="scientific">Portunus trituberculatus</name>
    <name type="common">Swimming crab</name>
    <name type="synonym">Neptunus trituberculatus</name>
    <dbReference type="NCBI Taxonomy" id="210409"/>
    <lineage>
        <taxon>Eukaryota</taxon>
        <taxon>Metazoa</taxon>
        <taxon>Ecdysozoa</taxon>
        <taxon>Arthropoda</taxon>
        <taxon>Crustacea</taxon>
        <taxon>Multicrustacea</taxon>
        <taxon>Malacostraca</taxon>
        <taxon>Eumalacostraca</taxon>
        <taxon>Eucarida</taxon>
        <taxon>Decapoda</taxon>
        <taxon>Pleocyemata</taxon>
        <taxon>Brachyura</taxon>
        <taxon>Eubrachyura</taxon>
        <taxon>Portunoidea</taxon>
        <taxon>Portunidae</taxon>
        <taxon>Portuninae</taxon>
        <taxon>Portunus</taxon>
    </lineage>
</organism>
<reference evidence="1 2" key="1">
    <citation type="submission" date="2019-05" db="EMBL/GenBank/DDBJ databases">
        <title>Another draft genome of Portunus trituberculatus and its Hox gene families provides insights of decapod evolution.</title>
        <authorList>
            <person name="Jeong J.-H."/>
            <person name="Song I."/>
            <person name="Kim S."/>
            <person name="Choi T."/>
            <person name="Kim D."/>
            <person name="Ryu S."/>
            <person name="Kim W."/>
        </authorList>
    </citation>
    <scope>NUCLEOTIDE SEQUENCE [LARGE SCALE GENOMIC DNA]</scope>
    <source>
        <tissue evidence="1">Muscle</tissue>
    </source>
</reference>
<comment type="caution">
    <text evidence="1">The sequence shown here is derived from an EMBL/GenBank/DDBJ whole genome shotgun (WGS) entry which is preliminary data.</text>
</comment>
<keyword evidence="2" id="KW-1185">Reference proteome</keyword>
<name>A0A5B7J342_PORTR</name>
<dbReference type="EMBL" id="VSRR010084909">
    <property type="protein sequence ID" value="MPC90582.1"/>
    <property type="molecule type" value="Genomic_DNA"/>
</dbReference>
<evidence type="ECO:0000313" key="1">
    <source>
        <dbReference type="EMBL" id="MPC90582.1"/>
    </source>
</evidence>
<dbReference type="AlphaFoldDB" id="A0A5B7J342"/>
<dbReference type="Proteomes" id="UP000324222">
    <property type="component" value="Unassembled WGS sequence"/>
</dbReference>
<accession>A0A5B7J342</accession>
<proteinExistence type="predicted"/>
<protein>
    <submittedName>
        <fullName evidence="1">Uncharacterized protein</fullName>
    </submittedName>
</protein>
<gene>
    <name evidence="1" type="ORF">E2C01_085577</name>
</gene>
<sequence length="97" mass="10729">MEPLLLRSSPPALLDVNSSQVMPSLIGHFISTPSFGIVITAYSSGKLNNTLSKKNFNRVEPQSEAELQPALCIPDLCYAWRPRVPGQARKELSPRDH</sequence>
<evidence type="ECO:0000313" key="2">
    <source>
        <dbReference type="Proteomes" id="UP000324222"/>
    </source>
</evidence>